<keyword evidence="5 6" id="KW-0472">Membrane</keyword>
<dbReference type="PANTHER" id="PTHR30086">
    <property type="entry name" value="ARGININE EXPORTER PROTEIN ARGO"/>
    <property type="match status" value="1"/>
</dbReference>
<dbReference type="AlphaFoldDB" id="A0A0L1JSY7"/>
<accession>A0A0L1JSY7</accession>
<sequence length="200" mass="21484">MTTELLSALAAFALVSSITPGPNNLMLMASGANFGFRRTIPHMLGVGIGFTVMIVLVGVGLVQVFERVPYAYEALTVASVLYLSWLAWKIAHAGAPSGADPDARPITFLQAAAFQWVNPKAWTMSVGAVTLYAPGHTLWAVGLVALVFGVINLPSVSLWTVLGQQVRRLLTSPARLTAFNWSMAALLLASLWPVLRPYFT</sequence>
<evidence type="ECO:0000256" key="3">
    <source>
        <dbReference type="ARBA" id="ARBA00022692"/>
    </source>
</evidence>
<dbReference type="GO" id="GO:0015171">
    <property type="term" value="F:amino acid transmembrane transporter activity"/>
    <property type="evidence" value="ECO:0007669"/>
    <property type="project" value="TreeGrafter"/>
</dbReference>
<evidence type="ECO:0000256" key="1">
    <source>
        <dbReference type="ARBA" id="ARBA00004651"/>
    </source>
</evidence>
<feature type="transmembrane region" description="Helical" evidence="6">
    <location>
        <begin position="174"/>
        <end position="195"/>
    </location>
</feature>
<keyword evidence="4 6" id="KW-1133">Transmembrane helix</keyword>
<feature type="transmembrane region" description="Helical" evidence="6">
    <location>
        <begin position="70"/>
        <end position="88"/>
    </location>
</feature>
<dbReference type="GO" id="GO:0033228">
    <property type="term" value="P:cysteine export across plasma membrane"/>
    <property type="evidence" value="ECO:0007669"/>
    <property type="project" value="TreeGrafter"/>
</dbReference>
<comment type="caution">
    <text evidence="7">The sequence shown here is derived from an EMBL/GenBank/DDBJ whole genome shotgun (WGS) entry which is preliminary data.</text>
</comment>
<comment type="subcellular location">
    <subcellularLocation>
        <location evidence="1">Cell membrane</location>
        <topology evidence="1">Multi-pass membrane protein</topology>
    </subcellularLocation>
</comment>
<keyword evidence="3 6" id="KW-0812">Transmembrane</keyword>
<dbReference type="Pfam" id="PF01810">
    <property type="entry name" value="LysE"/>
    <property type="match status" value="1"/>
</dbReference>
<dbReference type="PATRIC" id="fig|1317121.7.peg.1551"/>
<dbReference type="RefSeq" id="WP_050529886.1">
    <property type="nucleotide sequence ID" value="NZ_AQQZ01000002.1"/>
</dbReference>
<keyword evidence="2" id="KW-1003">Cell membrane</keyword>
<evidence type="ECO:0000313" key="7">
    <source>
        <dbReference type="EMBL" id="KNG94894.1"/>
    </source>
</evidence>
<reference evidence="7 8" key="1">
    <citation type="journal article" date="2015" name="Int. J. Syst. Evol. Microbiol.">
        <title>Aestuariivita atlantica sp. nov., isolated from deep sea sediment of the Atlantic Ocean.</title>
        <authorList>
            <person name="Li G."/>
            <person name="Lai Q."/>
            <person name="Du Y."/>
            <person name="Liu X."/>
            <person name="Sun F."/>
            <person name="Shao Z."/>
        </authorList>
    </citation>
    <scope>NUCLEOTIDE SEQUENCE [LARGE SCALE GENOMIC DNA]</scope>
    <source>
        <strain evidence="7 8">22II-S11-z3</strain>
    </source>
</reference>
<dbReference type="EMBL" id="AQQZ01000002">
    <property type="protein sequence ID" value="KNG94894.1"/>
    <property type="molecule type" value="Genomic_DNA"/>
</dbReference>
<evidence type="ECO:0000256" key="6">
    <source>
        <dbReference type="SAM" id="Phobius"/>
    </source>
</evidence>
<feature type="transmembrane region" description="Helical" evidence="6">
    <location>
        <begin position="44"/>
        <end position="65"/>
    </location>
</feature>
<gene>
    <name evidence="7" type="ORF">ATO11_05855</name>
</gene>
<evidence type="ECO:0000256" key="4">
    <source>
        <dbReference type="ARBA" id="ARBA00022989"/>
    </source>
</evidence>
<evidence type="ECO:0000256" key="2">
    <source>
        <dbReference type="ARBA" id="ARBA00022475"/>
    </source>
</evidence>
<evidence type="ECO:0000256" key="5">
    <source>
        <dbReference type="ARBA" id="ARBA00023136"/>
    </source>
</evidence>
<dbReference type="InterPro" id="IPR001123">
    <property type="entry name" value="LeuE-type"/>
</dbReference>
<dbReference type="OrthoDB" id="9812084at2"/>
<name>A0A0L1JSY7_9RHOB</name>
<dbReference type="PANTHER" id="PTHR30086:SF20">
    <property type="entry name" value="ARGININE EXPORTER PROTEIN ARGO-RELATED"/>
    <property type="match status" value="1"/>
</dbReference>
<proteinExistence type="predicted"/>
<dbReference type="STRING" id="1317121.ATO11_05855"/>
<protein>
    <submittedName>
        <fullName evidence="7">Membrane protein</fullName>
    </submittedName>
</protein>
<dbReference type="GO" id="GO:0005886">
    <property type="term" value="C:plasma membrane"/>
    <property type="evidence" value="ECO:0007669"/>
    <property type="project" value="UniProtKB-SubCell"/>
</dbReference>
<feature type="transmembrane region" description="Helical" evidence="6">
    <location>
        <begin position="138"/>
        <end position="162"/>
    </location>
</feature>
<organism evidence="7 8">
    <name type="scientific">Pseudaestuariivita atlantica</name>
    <dbReference type="NCBI Taxonomy" id="1317121"/>
    <lineage>
        <taxon>Bacteria</taxon>
        <taxon>Pseudomonadati</taxon>
        <taxon>Pseudomonadota</taxon>
        <taxon>Alphaproteobacteria</taxon>
        <taxon>Rhodobacterales</taxon>
        <taxon>Paracoccaceae</taxon>
        <taxon>Pseudaestuariivita</taxon>
    </lineage>
</organism>
<evidence type="ECO:0000313" key="8">
    <source>
        <dbReference type="Proteomes" id="UP000036938"/>
    </source>
</evidence>
<dbReference type="Proteomes" id="UP000036938">
    <property type="component" value="Unassembled WGS sequence"/>
</dbReference>
<keyword evidence="8" id="KW-1185">Reference proteome</keyword>